<feature type="transmembrane region" description="Helical" evidence="1">
    <location>
        <begin position="481"/>
        <end position="510"/>
    </location>
</feature>
<keyword evidence="1" id="KW-0812">Transmembrane</keyword>
<name>A0A9P1FNU5_9DINO</name>
<reference evidence="2" key="1">
    <citation type="submission" date="2022-10" db="EMBL/GenBank/DDBJ databases">
        <authorList>
            <person name="Chen Y."/>
            <person name="Dougan E. K."/>
            <person name="Chan C."/>
            <person name="Rhodes N."/>
            <person name="Thang M."/>
        </authorList>
    </citation>
    <scope>NUCLEOTIDE SEQUENCE</scope>
</reference>
<accession>A0A9P1FNU5</accession>
<organism evidence="2">
    <name type="scientific">Cladocopium goreaui</name>
    <dbReference type="NCBI Taxonomy" id="2562237"/>
    <lineage>
        <taxon>Eukaryota</taxon>
        <taxon>Sar</taxon>
        <taxon>Alveolata</taxon>
        <taxon>Dinophyceae</taxon>
        <taxon>Suessiales</taxon>
        <taxon>Symbiodiniaceae</taxon>
        <taxon>Cladocopium</taxon>
    </lineage>
</organism>
<evidence type="ECO:0000313" key="2">
    <source>
        <dbReference type="EMBL" id="CAI3982938.1"/>
    </source>
</evidence>
<comment type="caution">
    <text evidence="2">The sequence shown here is derived from an EMBL/GenBank/DDBJ whole genome shotgun (WGS) entry which is preliminary data.</text>
</comment>
<gene>
    <name evidence="2" type="ORF">C1SCF055_LOCUS10594</name>
</gene>
<dbReference type="InterPro" id="IPR035897">
    <property type="entry name" value="Toll_tir_struct_dom_sf"/>
</dbReference>
<feature type="transmembrane region" description="Helical" evidence="1">
    <location>
        <begin position="218"/>
        <end position="241"/>
    </location>
</feature>
<keyword evidence="4" id="KW-1185">Reference proteome</keyword>
<reference evidence="3 4" key="2">
    <citation type="submission" date="2024-05" db="EMBL/GenBank/DDBJ databases">
        <authorList>
            <person name="Chen Y."/>
            <person name="Shah S."/>
            <person name="Dougan E. K."/>
            <person name="Thang M."/>
            <person name="Chan C."/>
        </authorList>
    </citation>
    <scope>NUCLEOTIDE SEQUENCE [LARGE SCALE GENOMIC DNA]</scope>
</reference>
<keyword evidence="1" id="KW-0472">Membrane</keyword>
<evidence type="ECO:0000313" key="3">
    <source>
        <dbReference type="EMBL" id="CAL4770250.1"/>
    </source>
</evidence>
<sequence>MQAVQELAAYAKNHGLFRAASACDVTCSLLSLMFPCGSCCAGSVAGSSSRFQFLRKVSTVELFISHSSKCPSWQKLLALCHYLNLDLAIFSSFFACILGAIFWVLRAGSLSAVAQEPQSLLSGSLYWWPMLAFVMTFFCGHLLSNKLFWFDRLCIDQENLLRRCQTLKAVPAFVAHSERMIILLDETYFSRLWCVYELAVHSKTGSATAELIPMWMPLWTIFFISLSLMACLGDSGPAIPLPHLNTESITSLLESVFKTNLFPPAMYLLYAVPASGFCFQKIKRHKRMLDQMAEFQLGNAKCTLETDRRVIEEQVLSLFDEALEPPVSIAFGTEEAEAEDDMGGSETLLAPEAPETIREIRHITSYPTNDQIIDQFNAYVRGPLRDSVIRSMGKEDYLSFRLCTVAGLPWILWNVPYLLGCGADCRQSASSDGFSTVSQYFVFDVIYYFYISPLNMFLEFPTMLIACRWVTDLVEHSGLRLFLGTGLCIVVMYFGDCFLLLQCGVLAVAVTDFSPLWLAAAVVSVILDLGLLWFLFFRKQLHPGQRTLVR</sequence>
<proteinExistence type="predicted"/>
<dbReference type="EMBL" id="CAMXCT010000760">
    <property type="protein sequence ID" value="CAI3982938.1"/>
    <property type="molecule type" value="Genomic_DNA"/>
</dbReference>
<dbReference type="EMBL" id="CAMXCT030000760">
    <property type="protein sequence ID" value="CAL4770250.1"/>
    <property type="molecule type" value="Genomic_DNA"/>
</dbReference>
<dbReference type="AlphaFoldDB" id="A0A9P1FNU5"/>
<feature type="transmembrane region" description="Helical" evidence="1">
    <location>
        <begin position="516"/>
        <end position="537"/>
    </location>
</feature>
<protein>
    <recommendedName>
        <fullName evidence="5">Transmembrane protein</fullName>
    </recommendedName>
</protein>
<keyword evidence="1" id="KW-1133">Transmembrane helix</keyword>
<feature type="transmembrane region" description="Helical" evidence="1">
    <location>
        <begin position="439"/>
        <end position="460"/>
    </location>
</feature>
<feature type="transmembrane region" description="Helical" evidence="1">
    <location>
        <begin position="398"/>
        <end position="419"/>
    </location>
</feature>
<feature type="transmembrane region" description="Helical" evidence="1">
    <location>
        <begin position="82"/>
        <end position="105"/>
    </location>
</feature>
<feature type="transmembrane region" description="Helical" evidence="1">
    <location>
        <begin position="261"/>
        <end position="279"/>
    </location>
</feature>
<dbReference type="Proteomes" id="UP001152797">
    <property type="component" value="Unassembled WGS sequence"/>
</dbReference>
<evidence type="ECO:0000313" key="4">
    <source>
        <dbReference type="Proteomes" id="UP001152797"/>
    </source>
</evidence>
<dbReference type="SUPFAM" id="SSF52200">
    <property type="entry name" value="Toll/Interleukin receptor TIR domain"/>
    <property type="match status" value="1"/>
</dbReference>
<dbReference type="OrthoDB" id="423576at2759"/>
<evidence type="ECO:0008006" key="5">
    <source>
        <dbReference type="Google" id="ProtNLM"/>
    </source>
</evidence>
<feature type="transmembrane region" description="Helical" evidence="1">
    <location>
        <begin position="125"/>
        <end position="143"/>
    </location>
</feature>
<evidence type="ECO:0000256" key="1">
    <source>
        <dbReference type="SAM" id="Phobius"/>
    </source>
</evidence>
<dbReference type="EMBL" id="CAMXCT020000760">
    <property type="protein sequence ID" value="CAL1136313.1"/>
    <property type="molecule type" value="Genomic_DNA"/>
</dbReference>